<dbReference type="Proteomes" id="UP000799118">
    <property type="component" value="Unassembled WGS sequence"/>
</dbReference>
<protein>
    <submittedName>
        <fullName evidence="1">Uncharacterized protein</fullName>
    </submittedName>
</protein>
<sequence length="408" mass="45314">MPASLFDVYITSLHSTRYSSGFFTDLTFANAASLNMPKELPEGSITNWVFTSDTPDEDCARYITPIDAVPAASDLCPIMNKLKEEYNSASCSVSLTIKTCDQVQNVMLHFAKLRLYTAINNNREAVALSAGYCVTSAALGFYTADFPLWKLGTLLAENYVDEDIMSGFTELLYFRSAVSSPFEDPTHLFLPTFFMNNAFNHNCHLTGSNVKALQDHISALPFTIRTISFLACIDRHYTAYFYNQISFQYGDTLGGGQTTATETALKAFQQLIEGINLPQTTSLVQGNVLLQGPHSGSCRIGGLAWIEKQNDSSVPVWTNEMSGVFRDCYLSDLLIFDMISRNSQNPQNSWFTPCLACPCTTAHNPQSIKMSDQLDVGFNINYEDYKIVAPTVLHPIYEFSTTHEALGK</sequence>
<gene>
    <name evidence="1" type="ORF">BT96DRAFT_1001258</name>
</gene>
<accession>A0A6A4H296</accession>
<proteinExistence type="predicted"/>
<dbReference type="AlphaFoldDB" id="A0A6A4H296"/>
<keyword evidence="2" id="KW-1185">Reference proteome</keyword>
<dbReference type="OrthoDB" id="2402896at2759"/>
<evidence type="ECO:0000313" key="1">
    <source>
        <dbReference type="EMBL" id="KAE9391465.1"/>
    </source>
</evidence>
<name>A0A6A4H296_9AGAR</name>
<evidence type="ECO:0000313" key="2">
    <source>
        <dbReference type="Proteomes" id="UP000799118"/>
    </source>
</evidence>
<organism evidence="1 2">
    <name type="scientific">Gymnopus androsaceus JB14</name>
    <dbReference type="NCBI Taxonomy" id="1447944"/>
    <lineage>
        <taxon>Eukaryota</taxon>
        <taxon>Fungi</taxon>
        <taxon>Dikarya</taxon>
        <taxon>Basidiomycota</taxon>
        <taxon>Agaricomycotina</taxon>
        <taxon>Agaricomycetes</taxon>
        <taxon>Agaricomycetidae</taxon>
        <taxon>Agaricales</taxon>
        <taxon>Marasmiineae</taxon>
        <taxon>Omphalotaceae</taxon>
        <taxon>Gymnopus</taxon>
    </lineage>
</organism>
<reference evidence="1" key="1">
    <citation type="journal article" date="2019" name="Environ. Microbiol.">
        <title>Fungal ecological strategies reflected in gene transcription - a case study of two litter decomposers.</title>
        <authorList>
            <person name="Barbi F."/>
            <person name="Kohler A."/>
            <person name="Barry K."/>
            <person name="Baskaran P."/>
            <person name="Daum C."/>
            <person name="Fauchery L."/>
            <person name="Ihrmark K."/>
            <person name="Kuo A."/>
            <person name="LaButti K."/>
            <person name="Lipzen A."/>
            <person name="Morin E."/>
            <person name="Grigoriev I.V."/>
            <person name="Henrissat B."/>
            <person name="Lindahl B."/>
            <person name="Martin F."/>
        </authorList>
    </citation>
    <scope>NUCLEOTIDE SEQUENCE</scope>
    <source>
        <strain evidence="1">JB14</strain>
    </source>
</reference>
<dbReference type="EMBL" id="ML769622">
    <property type="protein sequence ID" value="KAE9391465.1"/>
    <property type="molecule type" value="Genomic_DNA"/>
</dbReference>